<sequence>MTRYKVGVVGCGFFGSSLARELAAHPRFELAMLCDRDFERAKDVAAEFSATPTDDHDAVAADPELALVVVATPNHAHAEPAIAALEHGKAVFVEKPLAVELVDAQNMIASADASGSPLMVGHIMRMMPGVRRLADLLTSGELGEVAAIETSRSRWIDTDGADPQWWKLDKSRTGGELTHEIHELDLMCWLGGEVTAVSSIATADDGFRNTVVSFAGGAIGRHTISTRSHTSSWELTVDAAEGSVHADFHTGRVSRLRGGRVEESWPIFDVDAENQSLIDSASRTQKYNSGNGGSPLWMQAAIRHEIDEMAAVLDGKADSGSPLTYARERALVVAEQVRLGGGEPAALSGSAK</sequence>
<protein>
    <submittedName>
        <fullName evidence="3">Oxidoreductase</fullName>
    </submittedName>
</protein>
<evidence type="ECO:0000259" key="2">
    <source>
        <dbReference type="Pfam" id="PF22725"/>
    </source>
</evidence>
<organism evidence="3 4">
    <name type="scientific">Rhodococcus erythropolis</name>
    <name type="common">Arthrobacter picolinophilus</name>
    <dbReference type="NCBI Taxonomy" id="1833"/>
    <lineage>
        <taxon>Bacteria</taxon>
        <taxon>Bacillati</taxon>
        <taxon>Actinomycetota</taxon>
        <taxon>Actinomycetes</taxon>
        <taxon>Mycobacteriales</taxon>
        <taxon>Nocardiaceae</taxon>
        <taxon>Rhodococcus</taxon>
        <taxon>Rhodococcus erythropolis group</taxon>
    </lineage>
</organism>
<dbReference type="AlphaFoldDB" id="A0A0C3ABD9"/>
<dbReference type="Proteomes" id="UP000325576">
    <property type="component" value="Unassembled WGS sequence"/>
</dbReference>
<name>A0A0C3ABD9_RHOER</name>
<dbReference type="InterPro" id="IPR051450">
    <property type="entry name" value="Gfo/Idh/MocA_Oxidoreductases"/>
</dbReference>
<dbReference type="RefSeq" id="WP_030534711.1">
    <property type="nucleotide sequence ID" value="NZ_AP018733.1"/>
</dbReference>
<dbReference type="InterPro" id="IPR036291">
    <property type="entry name" value="NAD(P)-bd_dom_sf"/>
</dbReference>
<feature type="domain" description="GFO/IDH/MocA-like oxidoreductase" evidence="2">
    <location>
        <begin position="130"/>
        <end position="244"/>
    </location>
</feature>
<dbReference type="InterPro" id="IPR000683">
    <property type="entry name" value="Gfo/Idh/MocA-like_OxRdtase_N"/>
</dbReference>
<evidence type="ECO:0000313" key="3">
    <source>
        <dbReference type="EMBL" id="KAB2585937.1"/>
    </source>
</evidence>
<dbReference type="Gene3D" id="3.30.360.10">
    <property type="entry name" value="Dihydrodipicolinate Reductase, domain 2"/>
    <property type="match status" value="1"/>
</dbReference>
<dbReference type="EMBL" id="MRBO01000261">
    <property type="protein sequence ID" value="KAB2585937.1"/>
    <property type="molecule type" value="Genomic_DNA"/>
</dbReference>
<evidence type="ECO:0000313" key="4">
    <source>
        <dbReference type="Proteomes" id="UP000325576"/>
    </source>
</evidence>
<feature type="domain" description="Gfo/Idh/MocA-like oxidoreductase N-terminal" evidence="1">
    <location>
        <begin position="5"/>
        <end position="122"/>
    </location>
</feature>
<accession>A0A0C3ABD9</accession>
<dbReference type="GO" id="GO:0000166">
    <property type="term" value="F:nucleotide binding"/>
    <property type="evidence" value="ECO:0007669"/>
    <property type="project" value="InterPro"/>
</dbReference>
<dbReference type="Pfam" id="PF01408">
    <property type="entry name" value="GFO_IDH_MocA"/>
    <property type="match status" value="1"/>
</dbReference>
<dbReference type="SUPFAM" id="SSF51735">
    <property type="entry name" value="NAD(P)-binding Rossmann-fold domains"/>
    <property type="match status" value="1"/>
</dbReference>
<dbReference type="SUPFAM" id="SSF55347">
    <property type="entry name" value="Glyceraldehyde-3-phosphate dehydrogenase-like, C-terminal domain"/>
    <property type="match status" value="1"/>
</dbReference>
<dbReference type="InterPro" id="IPR055170">
    <property type="entry name" value="GFO_IDH_MocA-like_dom"/>
</dbReference>
<dbReference type="PANTHER" id="PTHR43377">
    <property type="entry name" value="BILIVERDIN REDUCTASE A"/>
    <property type="match status" value="1"/>
</dbReference>
<dbReference type="Pfam" id="PF22725">
    <property type="entry name" value="GFO_IDH_MocA_C3"/>
    <property type="match status" value="1"/>
</dbReference>
<dbReference type="Gene3D" id="3.40.50.720">
    <property type="entry name" value="NAD(P)-binding Rossmann-like Domain"/>
    <property type="match status" value="1"/>
</dbReference>
<evidence type="ECO:0000259" key="1">
    <source>
        <dbReference type="Pfam" id="PF01408"/>
    </source>
</evidence>
<reference evidence="3 4" key="1">
    <citation type="journal article" date="2017" name="Poromechanics V (2013)">
        <title>Genomic Characterization of the Arsenic-Tolerant Actinobacterium, &lt;i&gt;Rhodococcus erythropolis&lt;/i&gt; S43.</title>
        <authorList>
            <person name="Retamal-Morales G."/>
            <person name="Mehnert M."/>
            <person name="Schwabe R."/>
            <person name="Tischler D."/>
            <person name="Schloemann M."/>
            <person name="Levican G.J."/>
        </authorList>
    </citation>
    <scope>NUCLEOTIDE SEQUENCE [LARGE SCALE GENOMIC DNA]</scope>
    <source>
        <strain evidence="3 4">S43</strain>
    </source>
</reference>
<proteinExistence type="predicted"/>
<gene>
    <name evidence="3" type="ORF">BS297_07830</name>
</gene>
<comment type="caution">
    <text evidence="3">The sequence shown here is derived from an EMBL/GenBank/DDBJ whole genome shotgun (WGS) entry which is preliminary data.</text>
</comment>
<dbReference type="PANTHER" id="PTHR43377:SF1">
    <property type="entry name" value="BILIVERDIN REDUCTASE A"/>
    <property type="match status" value="1"/>
</dbReference>